<dbReference type="Gene3D" id="2.60.120.10">
    <property type="entry name" value="Jelly Rolls"/>
    <property type="match status" value="2"/>
</dbReference>
<protein>
    <submittedName>
        <fullName evidence="2">Related to dioxygenase</fullName>
    </submittedName>
</protein>
<dbReference type="InterPro" id="IPR014710">
    <property type="entry name" value="RmlC-like_jellyroll"/>
</dbReference>
<dbReference type="Pfam" id="PF07883">
    <property type="entry name" value="Cupin_2"/>
    <property type="match status" value="1"/>
</dbReference>
<sequence>MMSTDSPTLKHLTKPPGTTTPYVISSQEGEILHVPLTKSATRLLVTGLETEDSYGLVGWCGSQSDPIGFHYHKHTHEVLLCLKGSVNVWIDDEFRTMAPGDFADIPPNTIHRYQILGNHSEMIGLTVPGGLEDFFRVIGEPYNGPLWPMNDQRNVFEFLVPELKAAAEHFDIIPLPHHKPSVTWPWENSGSISPGKKESYFLQCGSGPAWLAGGTLVRPLITTAESDGNFAIASIEGSSHHAPSDLLAAPQRISFPKTHHAFLISEGRVEFSLEESSYTLLHAGDIIYVPRGTVFRYQIRSRYAKMYVFASGKGIVELLIGVGEECYSPILPETAEKRIDPAMLSKVARN</sequence>
<accession>A0A2D3V6I6</accession>
<name>A0A2D3V6I6_9PEZI</name>
<evidence type="ECO:0000313" key="3">
    <source>
        <dbReference type="Proteomes" id="UP000225277"/>
    </source>
</evidence>
<evidence type="ECO:0000313" key="2">
    <source>
        <dbReference type="EMBL" id="CZT23583.1"/>
    </source>
</evidence>
<organism evidence="2 3">
    <name type="scientific">Ramularia collo-cygni</name>
    <dbReference type="NCBI Taxonomy" id="112498"/>
    <lineage>
        <taxon>Eukaryota</taxon>
        <taxon>Fungi</taxon>
        <taxon>Dikarya</taxon>
        <taxon>Ascomycota</taxon>
        <taxon>Pezizomycotina</taxon>
        <taxon>Dothideomycetes</taxon>
        <taxon>Dothideomycetidae</taxon>
        <taxon>Mycosphaerellales</taxon>
        <taxon>Mycosphaerellaceae</taxon>
        <taxon>Ramularia</taxon>
    </lineage>
</organism>
<dbReference type="InterPro" id="IPR011051">
    <property type="entry name" value="RmlC_Cupin_sf"/>
</dbReference>
<dbReference type="OrthoDB" id="2588190at2759"/>
<dbReference type="STRING" id="112498.A0A2D3V6I6"/>
<dbReference type="InterPro" id="IPR013096">
    <property type="entry name" value="Cupin_2"/>
</dbReference>
<dbReference type="PANTHER" id="PTHR36440:SF1">
    <property type="entry name" value="PUTATIVE (AFU_ORTHOLOGUE AFUA_8G07350)-RELATED"/>
    <property type="match status" value="1"/>
</dbReference>
<keyword evidence="2" id="KW-0223">Dioxygenase</keyword>
<dbReference type="GeneID" id="35604369"/>
<evidence type="ECO:0000259" key="1">
    <source>
        <dbReference type="Pfam" id="PF07883"/>
    </source>
</evidence>
<dbReference type="InterPro" id="IPR053146">
    <property type="entry name" value="QDO-like"/>
</dbReference>
<reference evidence="2 3" key="1">
    <citation type="submission" date="2016-03" db="EMBL/GenBank/DDBJ databases">
        <authorList>
            <person name="Ploux O."/>
        </authorList>
    </citation>
    <scope>NUCLEOTIDE SEQUENCE [LARGE SCALE GENOMIC DNA]</scope>
    <source>
        <strain evidence="2 3">URUG2</strain>
    </source>
</reference>
<dbReference type="Proteomes" id="UP000225277">
    <property type="component" value="Unassembled WGS sequence"/>
</dbReference>
<dbReference type="GO" id="GO:0051213">
    <property type="term" value="F:dioxygenase activity"/>
    <property type="evidence" value="ECO:0007669"/>
    <property type="project" value="UniProtKB-KW"/>
</dbReference>
<dbReference type="RefSeq" id="XP_023630307.1">
    <property type="nucleotide sequence ID" value="XM_023774539.1"/>
</dbReference>
<dbReference type="AlphaFoldDB" id="A0A2D3V6I6"/>
<proteinExistence type="predicted"/>
<dbReference type="CDD" id="cd02215">
    <property type="entry name" value="cupin_QDO_N_C"/>
    <property type="match status" value="1"/>
</dbReference>
<dbReference type="PANTHER" id="PTHR36440">
    <property type="entry name" value="PUTATIVE (AFU_ORTHOLOGUE AFUA_8G07350)-RELATED"/>
    <property type="match status" value="1"/>
</dbReference>
<keyword evidence="2" id="KW-0560">Oxidoreductase</keyword>
<dbReference type="EMBL" id="FJUY01000017">
    <property type="protein sequence ID" value="CZT23583.1"/>
    <property type="molecule type" value="Genomic_DNA"/>
</dbReference>
<keyword evidence="3" id="KW-1185">Reference proteome</keyword>
<dbReference type="SUPFAM" id="SSF51182">
    <property type="entry name" value="RmlC-like cupins"/>
    <property type="match status" value="1"/>
</dbReference>
<feature type="domain" description="Cupin type-2" evidence="1">
    <location>
        <begin position="67"/>
        <end position="119"/>
    </location>
</feature>
<gene>
    <name evidence="2" type="ORF">RCC_09297</name>
</gene>